<evidence type="ECO:0000259" key="3">
    <source>
        <dbReference type="Pfam" id="PF03061"/>
    </source>
</evidence>
<evidence type="ECO:0000313" key="4">
    <source>
        <dbReference type="EMBL" id="SCY26918.1"/>
    </source>
</evidence>
<name>A0A1G5EKF5_9BACT</name>
<dbReference type="InterPro" id="IPR029069">
    <property type="entry name" value="HotDog_dom_sf"/>
</dbReference>
<evidence type="ECO:0000256" key="2">
    <source>
        <dbReference type="ARBA" id="ARBA00022801"/>
    </source>
</evidence>
<gene>
    <name evidence="4" type="ORF">SAMN05216233_10646</name>
</gene>
<dbReference type="InterPro" id="IPR006683">
    <property type="entry name" value="Thioestr_dom"/>
</dbReference>
<keyword evidence="2" id="KW-0378">Hydrolase</keyword>
<dbReference type="PANTHER" id="PTHR43240">
    <property type="entry name" value="1,4-DIHYDROXY-2-NAPHTHOYL-COA THIOESTERASE 1"/>
    <property type="match status" value="1"/>
</dbReference>
<dbReference type="GO" id="GO:0005829">
    <property type="term" value="C:cytosol"/>
    <property type="evidence" value="ECO:0007669"/>
    <property type="project" value="TreeGrafter"/>
</dbReference>
<keyword evidence="5" id="KW-1185">Reference proteome</keyword>
<dbReference type="Gene3D" id="3.10.129.10">
    <property type="entry name" value="Hotdog Thioesterase"/>
    <property type="match status" value="1"/>
</dbReference>
<dbReference type="NCBIfam" id="TIGR00369">
    <property type="entry name" value="unchar_dom_1"/>
    <property type="match status" value="1"/>
</dbReference>
<dbReference type="OrthoDB" id="9813282at2"/>
<reference evidence="4 5" key="1">
    <citation type="submission" date="2016-10" db="EMBL/GenBank/DDBJ databases">
        <authorList>
            <person name="de Groot N.N."/>
        </authorList>
    </citation>
    <scope>NUCLEOTIDE SEQUENCE [LARGE SCALE GENOMIC DNA]</scope>
    <source>
        <strain evidence="4 5">AA1</strain>
    </source>
</reference>
<dbReference type="GO" id="GO:0061522">
    <property type="term" value="F:1,4-dihydroxy-2-naphthoyl-CoA thioesterase activity"/>
    <property type="evidence" value="ECO:0007669"/>
    <property type="project" value="TreeGrafter"/>
</dbReference>
<dbReference type="SUPFAM" id="SSF54637">
    <property type="entry name" value="Thioesterase/thiol ester dehydrase-isomerase"/>
    <property type="match status" value="1"/>
</dbReference>
<evidence type="ECO:0000313" key="5">
    <source>
        <dbReference type="Proteomes" id="UP000198870"/>
    </source>
</evidence>
<proteinExistence type="inferred from homology"/>
<dbReference type="AlphaFoldDB" id="A0A1G5EKF5"/>
<dbReference type="RefSeq" id="WP_092210488.1">
    <property type="nucleotide sequence ID" value="NZ_FMUX01000006.1"/>
</dbReference>
<dbReference type="PANTHER" id="PTHR43240:SF5">
    <property type="entry name" value="1,4-DIHYDROXY-2-NAPHTHOYL-COA THIOESTERASE 1"/>
    <property type="match status" value="1"/>
</dbReference>
<sequence>MHIWHQAVTLEEVKPVVEVAMLHHLGIELVAMGDDWLKGRMPVDERTRQPAGLLHGGATCVLGESLASIASALCVDLNTHGVVGTEISASHIRSAKEGWVYGTCRPFHLGRRNHVWDVRVTDGEETLISAIRMTAAILAY</sequence>
<dbReference type="Pfam" id="PF03061">
    <property type="entry name" value="4HBT"/>
    <property type="match status" value="1"/>
</dbReference>
<dbReference type="InterPro" id="IPR003736">
    <property type="entry name" value="PAAI_dom"/>
</dbReference>
<protein>
    <submittedName>
        <fullName evidence="4">Uncharacterized domain 1-containing protein</fullName>
    </submittedName>
</protein>
<dbReference type="STRING" id="419481.SAMN05216233_10646"/>
<dbReference type="Proteomes" id="UP000198870">
    <property type="component" value="Unassembled WGS sequence"/>
</dbReference>
<dbReference type="CDD" id="cd03443">
    <property type="entry name" value="PaaI_thioesterase"/>
    <property type="match status" value="1"/>
</dbReference>
<feature type="domain" description="Thioesterase" evidence="3">
    <location>
        <begin position="52"/>
        <end position="127"/>
    </location>
</feature>
<comment type="similarity">
    <text evidence="1">Belongs to the thioesterase PaaI family.</text>
</comment>
<accession>A0A1G5EKF5</accession>
<dbReference type="EMBL" id="FMUX01000006">
    <property type="protein sequence ID" value="SCY26918.1"/>
    <property type="molecule type" value="Genomic_DNA"/>
</dbReference>
<evidence type="ECO:0000256" key="1">
    <source>
        <dbReference type="ARBA" id="ARBA00008324"/>
    </source>
</evidence>
<organism evidence="4 5">
    <name type="scientific">Desulfoluna spongiiphila</name>
    <dbReference type="NCBI Taxonomy" id="419481"/>
    <lineage>
        <taxon>Bacteria</taxon>
        <taxon>Pseudomonadati</taxon>
        <taxon>Thermodesulfobacteriota</taxon>
        <taxon>Desulfobacteria</taxon>
        <taxon>Desulfobacterales</taxon>
        <taxon>Desulfolunaceae</taxon>
        <taxon>Desulfoluna</taxon>
    </lineage>
</organism>